<feature type="region of interest" description="Disordered" evidence="1">
    <location>
        <begin position="79"/>
        <end position="109"/>
    </location>
</feature>
<dbReference type="Proteomes" id="UP000800097">
    <property type="component" value="Unassembled WGS sequence"/>
</dbReference>
<name>A0A6A6JCC8_WESOR</name>
<evidence type="ECO:0000313" key="3">
    <source>
        <dbReference type="Proteomes" id="UP000800097"/>
    </source>
</evidence>
<gene>
    <name evidence="2" type="ORF">EI97DRAFT_139037</name>
</gene>
<dbReference type="GeneID" id="54546363"/>
<sequence>MPQTREMENQWQRGGRYTNLLHPKPPYPGLRHSLLPCCSRLRPVPAPAALRCGSFSPPREGGPGVLFRSRRTLGRTLNVMPTAHSRPSTTSNLVPRPRNKTPGNPQEFL</sequence>
<dbReference type="RefSeq" id="XP_033651474.1">
    <property type="nucleotide sequence ID" value="XM_033793188.1"/>
</dbReference>
<evidence type="ECO:0000256" key="1">
    <source>
        <dbReference type="SAM" id="MobiDB-lite"/>
    </source>
</evidence>
<keyword evidence="3" id="KW-1185">Reference proteome</keyword>
<dbReference type="EMBL" id="ML986506">
    <property type="protein sequence ID" value="KAF2273935.1"/>
    <property type="molecule type" value="Genomic_DNA"/>
</dbReference>
<organism evidence="2 3">
    <name type="scientific">Westerdykella ornata</name>
    <dbReference type="NCBI Taxonomy" id="318751"/>
    <lineage>
        <taxon>Eukaryota</taxon>
        <taxon>Fungi</taxon>
        <taxon>Dikarya</taxon>
        <taxon>Ascomycota</taxon>
        <taxon>Pezizomycotina</taxon>
        <taxon>Dothideomycetes</taxon>
        <taxon>Pleosporomycetidae</taxon>
        <taxon>Pleosporales</taxon>
        <taxon>Sporormiaceae</taxon>
        <taxon>Westerdykella</taxon>
    </lineage>
</organism>
<proteinExistence type="predicted"/>
<dbReference type="AlphaFoldDB" id="A0A6A6JCC8"/>
<feature type="region of interest" description="Disordered" evidence="1">
    <location>
        <begin position="1"/>
        <end position="23"/>
    </location>
</feature>
<accession>A0A6A6JCC8</accession>
<reference evidence="2" key="1">
    <citation type="journal article" date="2020" name="Stud. Mycol.">
        <title>101 Dothideomycetes genomes: a test case for predicting lifestyles and emergence of pathogens.</title>
        <authorList>
            <person name="Haridas S."/>
            <person name="Albert R."/>
            <person name="Binder M."/>
            <person name="Bloem J."/>
            <person name="Labutti K."/>
            <person name="Salamov A."/>
            <person name="Andreopoulos B."/>
            <person name="Baker S."/>
            <person name="Barry K."/>
            <person name="Bills G."/>
            <person name="Bluhm B."/>
            <person name="Cannon C."/>
            <person name="Castanera R."/>
            <person name="Culley D."/>
            <person name="Daum C."/>
            <person name="Ezra D."/>
            <person name="Gonzalez J."/>
            <person name="Henrissat B."/>
            <person name="Kuo A."/>
            <person name="Liang C."/>
            <person name="Lipzen A."/>
            <person name="Lutzoni F."/>
            <person name="Magnuson J."/>
            <person name="Mondo S."/>
            <person name="Nolan M."/>
            <person name="Ohm R."/>
            <person name="Pangilinan J."/>
            <person name="Park H.-J."/>
            <person name="Ramirez L."/>
            <person name="Alfaro M."/>
            <person name="Sun H."/>
            <person name="Tritt A."/>
            <person name="Yoshinaga Y."/>
            <person name="Zwiers L.-H."/>
            <person name="Turgeon B."/>
            <person name="Goodwin S."/>
            <person name="Spatafora J."/>
            <person name="Crous P."/>
            <person name="Grigoriev I."/>
        </authorList>
    </citation>
    <scope>NUCLEOTIDE SEQUENCE</scope>
    <source>
        <strain evidence="2">CBS 379.55</strain>
    </source>
</reference>
<protein>
    <submittedName>
        <fullName evidence="2">Uncharacterized protein</fullName>
    </submittedName>
</protein>
<evidence type="ECO:0000313" key="2">
    <source>
        <dbReference type="EMBL" id="KAF2273935.1"/>
    </source>
</evidence>